<dbReference type="InterPro" id="IPR013196">
    <property type="entry name" value="HTH_11"/>
</dbReference>
<dbReference type="PROSITE" id="PS52050">
    <property type="entry name" value="WYL"/>
    <property type="match status" value="1"/>
</dbReference>
<feature type="domain" description="Helix-turn-helix type 11" evidence="1">
    <location>
        <begin position="14"/>
        <end position="64"/>
    </location>
</feature>
<evidence type="ECO:0000313" key="3">
    <source>
        <dbReference type="Proteomes" id="UP000245489"/>
    </source>
</evidence>
<dbReference type="InterPro" id="IPR051534">
    <property type="entry name" value="CBASS_pafABC_assoc_protein"/>
</dbReference>
<dbReference type="PANTHER" id="PTHR34580:SF1">
    <property type="entry name" value="PROTEIN PAFC"/>
    <property type="match status" value="1"/>
</dbReference>
<proteinExistence type="predicted"/>
<reference evidence="2 3" key="1">
    <citation type="submission" date="2018-05" db="EMBL/GenBank/DDBJ databases">
        <title>Genomic Encyclopedia of Archaeal and Bacterial Type Strains, Phase II (KMG-II): from individual species to whole genera.</title>
        <authorList>
            <person name="Goeker M."/>
        </authorList>
    </citation>
    <scope>NUCLEOTIDE SEQUENCE [LARGE SCALE GENOMIC DNA]</scope>
    <source>
        <strain evidence="2 3">DSM 22214</strain>
    </source>
</reference>
<keyword evidence="2" id="KW-0238">DNA-binding</keyword>
<dbReference type="Gene3D" id="1.10.10.10">
    <property type="entry name" value="Winged helix-like DNA-binding domain superfamily/Winged helix DNA-binding domain"/>
    <property type="match status" value="1"/>
</dbReference>
<keyword evidence="3" id="KW-1185">Reference proteome</keyword>
<gene>
    <name evidence="2" type="ORF">LV89_04734</name>
</gene>
<organism evidence="2 3">
    <name type="scientific">Arcicella aurantiaca</name>
    <dbReference type="NCBI Taxonomy" id="591202"/>
    <lineage>
        <taxon>Bacteria</taxon>
        <taxon>Pseudomonadati</taxon>
        <taxon>Bacteroidota</taxon>
        <taxon>Cytophagia</taxon>
        <taxon>Cytophagales</taxon>
        <taxon>Flectobacillaceae</taxon>
        <taxon>Arcicella</taxon>
    </lineage>
</organism>
<dbReference type="Pfam" id="PF08279">
    <property type="entry name" value="HTH_11"/>
    <property type="match status" value="1"/>
</dbReference>
<sequence>MTTDKSSEVNQIKRVFKLLQLLHEPKYSVISLAKLFNVGRQTIYRDLELLEELGYFVDKKNNKYFIFEATPKTTFTEEETGLLHECIASISNSTPLKLSILKKLSASSYIAPQSDELKDKHLGTIVQKLQVAINSECSVKLINYHSLNTEEIKDRFVTPLKLSLDYSTLSAIETGKEKTYKVKRITDVEIQYDKKTGIRKAMNVDVFGCSSTESISIHLYLSKRAFQLFYEEYPSARVYLSKHKELNDFPYELKLDVQNYAGIGRWCLGLIGELKVIDDEGLRNYLNERLKIGGEF</sequence>
<evidence type="ECO:0000313" key="2">
    <source>
        <dbReference type="EMBL" id="PWK16776.1"/>
    </source>
</evidence>
<dbReference type="InterPro" id="IPR036388">
    <property type="entry name" value="WH-like_DNA-bd_sf"/>
</dbReference>
<evidence type="ECO:0000259" key="1">
    <source>
        <dbReference type="Pfam" id="PF08279"/>
    </source>
</evidence>
<dbReference type="SUPFAM" id="SSF46785">
    <property type="entry name" value="Winged helix' DNA-binding domain"/>
    <property type="match status" value="1"/>
</dbReference>
<dbReference type="GO" id="GO:0003677">
    <property type="term" value="F:DNA binding"/>
    <property type="evidence" value="ECO:0007669"/>
    <property type="project" value="UniProtKB-KW"/>
</dbReference>
<accession>A0A316DGK0</accession>
<comment type="caution">
    <text evidence="2">The sequence shown here is derived from an EMBL/GenBank/DDBJ whole genome shotgun (WGS) entry which is preliminary data.</text>
</comment>
<dbReference type="PANTHER" id="PTHR34580">
    <property type="match status" value="1"/>
</dbReference>
<protein>
    <submittedName>
        <fullName evidence="2">Putative DNA-binding transcriptional regulator YafY</fullName>
    </submittedName>
</protein>
<name>A0A316DGK0_9BACT</name>
<dbReference type="EMBL" id="QGGO01000044">
    <property type="protein sequence ID" value="PWK16776.1"/>
    <property type="molecule type" value="Genomic_DNA"/>
</dbReference>
<dbReference type="InterPro" id="IPR036390">
    <property type="entry name" value="WH_DNA-bd_sf"/>
</dbReference>
<dbReference type="AlphaFoldDB" id="A0A316DGK0"/>
<dbReference type="Proteomes" id="UP000245489">
    <property type="component" value="Unassembled WGS sequence"/>
</dbReference>